<dbReference type="RefSeq" id="WP_254569915.1">
    <property type="nucleotide sequence ID" value="NZ_CP098502.1"/>
</dbReference>
<keyword evidence="1" id="KW-0732">Signal</keyword>
<proteinExistence type="predicted"/>
<feature type="signal peptide" evidence="1">
    <location>
        <begin position="1"/>
        <end position="21"/>
    </location>
</feature>
<dbReference type="EMBL" id="CP098502">
    <property type="protein sequence ID" value="UTI63182.1"/>
    <property type="molecule type" value="Genomic_DNA"/>
</dbReference>
<sequence length="235" mass="23466">MSRGRRALALTVLSLVLGVLAASDVAGREAALDRRIGPATAVVVARVDLPAGAVLGPRVLAVRRLPARYAPRSSFGRPGQLAGLVTAAPVPAGADVTAALVRDPAAVPAEAARGVAGALRAGQRVAEVVARGDAQLIGPGSRIDLLVTREAADGSGGTTLALEDAEVLAAAPAPGGGGGRDDGAPRVALSLRVSLREAVALAAAQNFAKELRVLVRSDGDRRRGAEGLTVRDGGG</sequence>
<dbReference type="CDD" id="cd11614">
    <property type="entry name" value="SAF_CpaB_FlgA_like"/>
    <property type="match status" value="1"/>
</dbReference>
<dbReference type="Pfam" id="PF08666">
    <property type="entry name" value="SAF"/>
    <property type="match status" value="1"/>
</dbReference>
<feature type="chain" id="PRO_5047076059" evidence="1">
    <location>
        <begin position="22"/>
        <end position="235"/>
    </location>
</feature>
<keyword evidence="4" id="KW-1185">Reference proteome</keyword>
<feature type="domain" description="SAF" evidence="2">
    <location>
        <begin position="40"/>
        <end position="102"/>
    </location>
</feature>
<name>A0ABY5DQV3_9ACTN</name>
<evidence type="ECO:0000313" key="3">
    <source>
        <dbReference type="EMBL" id="UTI63182.1"/>
    </source>
</evidence>
<dbReference type="SMART" id="SM00858">
    <property type="entry name" value="SAF"/>
    <property type="match status" value="1"/>
</dbReference>
<dbReference type="Proteomes" id="UP001056035">
    <property type="component" value="Chromosome"/>
</dbReference>
<evidence type="ECO:0000259" key="2">
    <source>
        <dbReference type="SMART" id="SM00858"/>
    </source>
</evidence>
<dbReference type="InterPro" id="IPR013974">
    <property type="entry name" value="SAF"/>
</dbReference>
<protein>
    <submittedName>
        <fullName evidence="3">SAF domain-containing protein</fullName>
    </submittedName>
</protein>
<evidence type="ECO:0000256" key="1">
    <source>
        <dbReference type="SAM" id="SignalP"/>
    </source>
</evidence>
<accession>A0ABY5DQV3</accession>
<gene>
    <name evidence="3" type="ORF">NBH00_17670</name>
</gene>
<evidence type="ECO:0000313" key="4">
    <source>
        <dbReference type="Proteomes" id="UP001056035"/>
    </source>
</evidence>
<reference evidence="3 4" key="1">
    <citation type="submission" date="2022-06" db="EMBL/GenBank/DDBJ databases">
        <title>Paraconexibacter antarcticus.</title>
        <authorList>
            <person name="Kim C.S."/>
        </authorList>
    </citation>
    <scope>NUCLEOTIDE SEQUENCE [LARGE SCALE GENOMIC DNA]</scope>
    <source>
        <strain evidence="3 4">02-257</strain>
    </source>
</reference>
<organism evidence="3 4">
    <name type="scientific">Paraconexibacter antarcticus</name>
    <dbReference type="NCBI Taxonomy" id="2949664"/>
    <lineage>
        <taxon>Bacteria</taxon>
        <taxon>Bacillati</taxon>
        <taxon>Actinomycetota</taxon>
        <taxon>Thermoleophilia</taxon>
        <taxon>Solirubrobacterales</taxon>
        <taxon>Paraconexibacteraceae</taxon>
        <taxon>Paraconexibacter</taxon>
    </lineage>
</organism>